<organism evidence="1 2">
    <name type="scientific">Patagioenas fasciata monilis</name>
    <dbReference type="NCBI Taxonomy" id="372326"/>
    <lineage>
        <taxon>Eukaryota</taxon>
        <taxon>Metazoa</taxon>
        <taxon>Chordata</taxon>
        <taxon>Craniata</taxon>
        <taxon>Vertebrata</taxon>
        <taxon>Euteleostomi</taxon>
        <taxon>Archelosauria</taxon>
        <taxon>Archosauria</taxon>
        <taxon>Dinosauria</taxon>
        <taxon>Saurischia</taxon>
        <taxon>Theropoda</taxon>
        <taxon>Coelurosauria</taxon>
        <taxon>Aves</taxon>
        <taxon>Neognathae</taxon>
        <taxon>Neoaves</taxon>
        <taxon>Columbimorphae</taxon>
        <taxon>Columbiformes</taxon>
        <taxon>Columbidae</taxon>
        <taxon>Patagioenas</taxon>
    </lineage>
</organism>
<sequence>MCLMKNDSVKGSRHSVPLVLLAQVSTLPLYEHLQGRDEYREVLQGGIQDHSESAWLHAQTSSSWLEVDKALNCAIHTQKRWSGAGSPVEPRICLTVVDLASVWQEGSPRHGLPWVGCGAEENKEAVVKAGSDGAKVSLKGFREEVVLQEKLACGNEALEAERAIGEGVKKATE</sequence>
<dbReference type="Proteomes" id="UP000190648">
    <property type="component" value="Unassembled WGS sequence"/>
</dbReference>
<evidence type="ECO:0000313" key="2">
    <source>
        <dbReference type="Proteomes" id="UP000190648"/>
    </source>
</evidence>
<proteinExistence type="predicted"/>
<evidence type="ECO:0000313" key="1">
    <source>
        <dbReference type="EMBL" id="OPJ81380.1"/>
    </source>
</evidence>
<gene>
    <name evidence="1" type="ORF">AV530_009843</name>
</gene>
<comment type="caution">
    <text evidence="1">The sequence shown here is derived from an EMBL/GenBank/DDBJ whole genome shotgun (WGS) entry which is preliminary data.</text>
</comment>
<keyword evidence="2" id="KW-1185">Reference proteome</keyword>
<accession>A0A1V4KA63</accession>
<dbReference type="EMBL" id="LSYS01003973">
    <property type="protein sequence ID" value="OPJ81380.1"/>
    <property type="molecule type" value="Genomic_DNA"/>
</dbReference>
<reference evidence="1 2" key="1">
    <citation type="submission" date="2016-02" db="EMBL/GenBank/DDBJ databases">
        <title>Band-tailed pigeon sequencing and assembly.</title>
        <authorList>
            <person name="Soares A.E."/>
            <person name="Novak B.J."/>
            <person name="Rice E.S."/>
            <person name="O'Connell B."/>
            <person name="Chang D."/>
            <person name="Weber S."/>
            <person name="Shapiro B."/>
        </authorList>
    </citation>
    <scope>NUCLEOTIDE SEQUENCE [LARGE SCALE GENOMIC DNA]</scope>
    <source>
        <strain evidence="1">BTP2013</strain>
        <tissue evidence="1">Blood</tissue>
    </source>
</reference>
<dbReference type="AlphaFoldDB" id="A0A1V4KA63"/>
<protein>
    <submittedName>
        <fullName evidence="1">Uncharacterized protein</fullName>
    </submittedName>
</protein>
<name>A0A1V4KA63_PATFA</name>